<accession>A0ABP3QED1</accession>
<dbReference type="Proteomes" id="UP001499951">
    <property type="component" value="Unassembled WGS sequence"/>
</dbReference>
<keyword evidence="2" id="KW-1185">Reference proteome</keyword>
<evidence type="ECO:0000313" key="2">
    <source>
        <dbReference type="Proteomes" id="UP001499951"/>
    </source>
</evidence>
<reference evidence="2" key="1">
    <citation type="journal article" date="2019" name="Int. J. Syst. Evol. Microbiol.">
        <title>The Global Catalogue of Microorganisms (GCM) 10K type strain sequencing project: providing services to taxonomists for standard genome sequencing and annotation.</title>
        <authorList>
            <consortium name="The Broad Institute Genomics Platform"/>
            <consortium name="The Broad Institute Genome Sequencing Center for Infectious Disease"/>
            <person name="Wu L."/>
            <person name="Ma J."/>
        </authorList>
    </citation>
    <scope>NUCLEOTIDE SEQUENCE [LARGE SCALE GENOMIC DNA]</scope>
    <source>
        <strain evidence="2">JCM 15089</strain>
    </source>
</reference>
<organism evidence="1 2">
    <name type="scientific">Rhizomicrobium electricum</name>
    <dbReference type="NCBI Taxonomy" id="480070"/>
    <lineage>
        <taxon>Bacteria</taxon>
        <taxon>Pseudomonadati</taxon>
        <taxon>Pseudomonadota</taxon>
        <taxon>Alphaproteobacteria</taxon>
        <taxon>Micropepsales</taxon>
        <taxon>Micropepsaceae</taxon>
        <taxon>Rhizomicrobium</taxon>
    </lineage>
</organism>
<evidence type="ECO:0000313" key="1">
    <source>
        <dbReference type="EMBL" id="GAA0588389.1"/>
    </source>
</evidence>
<proteinExistence type="predicted"/>
<name>A0ABP3QED1_9PROT</name>
<dbReference type="EMBL" id="BAAADD010000014">
    <property type="protein sequence ID" value="GAA0588389.1"/>
    <property type="molecule type" value="Genomic_DNA"/>
</dbReference>
<comment type="caution">
    <text evidence="1">The sequence shown here is derived from an EMBL/GenBank/DDBJ whole genome shotgun (WGS) entry which is preliminary data.</text>
</comment>
<sequence>MPGTDMVLRNQDYARQLAAPPAPAKAAESGSGFSFGDFLDIINPLQHIPVVSTIYRHLTGDKISTPEKIAGDTLYGGLTGLICSLGDALFTEVTGKSVGDTVYAAVIGDDEEPATAVAQNGTAAERTGLTRTAELWSPAPAPATHQQAAAAYRASGRLLAAY</sequence>
<protein>
    <submittedName>
        <fullName evidence="1">Uncharacterized protein</fullName>
    </submittedName>
</protein>
<gene>
    <name evidence="1" type="ORF">GCM10008942_41730</name>
</gene>